<reference evidence="1 2" key="1">
    <citation type="submission" date="2009-01" db="EMBL/GenBank/DDBJ databases">
        <authorList>
            <person name="Fulton L."/>
            <person name="Clifton S."/>
            <person name="Fulton B."/>
            <person name="Xu J."/>
            <person name="Minx P."/>
            <person name="Pepin K.H."/>
            <person name="Johnson M."/>
            <person name="Bhonagiri V."/>
            <person name="Nash W.E."/>
            <person name="Mardis E.R."/>
            <person name="Wilson R.K."/>
        </authorList>
    </citation>
    <scope>NUCLEOTIDE SEQUENCE [LARGE SCALE GENOMIC DNA]</scope>
    <source>
        <strain evidence="1 2">DSM 5476</strain>
    </source>
</reference>
<name>C0EGM5_9FIRM</name>
<accession>C0EGM5</accession>
<evidence type="ECO:0000313" key="1">
    <source>
        <dbReference type="EMBL" id="EEG29368.1"/>
    </source>
</evidence>
<dbReference type="HOGENOM" id="CLU_3287497_0_0_9"/>
<dbReference type="EMBL" id="ACEC01000104">
    <property type="protein sequence ID" value="EEG29368.1"/>
    <property type="molecule type" value="Genomic_DNA"/>
</dbReference>
<evidence type="ECO:0000313" key="2">
    <source>
        <dbReference type="Proteomes" id="UP000003340"/>
    </source>
</evidence>
<dbReference type="Proteomes" id="UP000003340">
    <property type="component" value="Unassembled WGS sequence"/>
</dbReference>
<protein>
    <submittedName>
        <fullName evidence="1">Uncharacterized protein</fullName>
    </submittedName>
</protein>
<gene>
    <name evidence="1" type="ORF">CLOSTMETH_03018</name>
</gene>
<organism evidence="1 2">
    <name type="scientific">[Clostridium] methylpentosum DSM 5476</name>
    <dbReference type="NCBI Taxonomy" id="537013"/>
    <lineage>
        <taxon>Bacteria</taxon>
        <taxon>Bacillati</taxon>
        <taxon>Bacillota</taxon>
        <taxon>Clostridia</taxon>
        <taxon>Eubacteriales</taxon>
        <taxon>Oscillospiraceae</taxon>
        <taxon>Oscillospiraceae incertae sedis</taxon>
    </lineage>
</organism>
<keyword evidence="2" id="KW-1185">Reference proteome</keyword>
<comment type="caution">
    <text evidence="1">The sequence shown here is derived from an EMBL/GenBank/DDBJ whole genome shotgun (WGS) entry which is preliminary data.</text>
</comment>
<proteinExistence type="predicted"/>
<dbReference type="AlphaFoldDB" id="C0EGM5"/>
<sequence>MGYQLLCKTICFLGGYNLYFSELQRATKTDQQVKPPIYMQ</sequence>
<reference evidence="1 2" key="2">
    <citation type="submission" date="2009-02" db="EMBL/GenBank/DDBJ databases">
        <title>Draft genome sequence of Clostridium methylpentosum (DSM 5476).</title>
        <authorList>
            <person name="Sudarsanam P."/>
            <person name="Ley R."/>
            <person name="Guruge J."/>
            <person name="Turnbaugh P.J."/>
            <person name="Mahowald M."/>
            <person name="Liep D."/>
            <person name="Gordon J."/>
        </authorList>
    </citation>
    <scope>NUCLEOTIDE SEQUENCE [LARGE SCALE GENOMIC DNA]</scope>
    <source>
        <strain evidence="1 2">DSM 5476</strain>
    </source>
</reference>